<dbReference type="PANTHER" id="PTHR31650">
    <property type="entry name" value="O-ACYLTRANSFERASE (WSD1-LIKE) FAMILY PROTEIN"/>
    <property type="match status" value="1"/>
</dbReference>
<dbReference type="InterPro" id="IPR045034">
    <property type="entry name" value="O-acyltransferase_WSD1-like"/>
</dbReference>
<dbReference type="EMBL" id="JAFMOF010000001">
    <property type="protein sequence ID" value="MBO0651387.1"/>
    <property type="molecule type" value="Genomic_DNA"/>
</dbReference>
<evidence type="ECO:0000256" key="7">
    <source>
        <dbReference type="ARBA" id="ARBA00022798"/>
    </source>
</evidence>
<evidence type="ECO:0000313" key="14">
    <source>
        <dbReference type="Proteomes" id="UP000664781"/>
    </source>
</evidence>
<comment type="pathway">
    <text evidence="2">Lipid metabolism.</text>
</comment>
<dbReference type="Gene3D" id="3.30.559.30">
    <property type="entry name" value="Nonribosomal peptide synthetase, condensation domain"/>
    <property type="match status" value="1"/>
</dbReference>
<evidence type="ECO:0000256" key="1">
    <source>
        <dbReference type="ARBA" id="ARBA00004771"/>
    </source>
</evidence>
<keyword evidence="8" id="KW-0443">Lipid metabolism</keyword>
<evidence type="ECO:0000313" key="13">
    <source>
        <dbReference type="EMBL" id="MBO0651387.1"/>
    </source>
</evidence>
<dbReference type="GO" id="GO:0051701">
    <property type="term" value="P:biological process involved in interaction with host"/>
    <property type="evidence" value="ECO:0007669"/>
    <property type="project" value="TreeGrafter"/>
</dbReference>
<keyword evidence="5" id="KW-0444">Lipid biosynthesis</keyword>
<dbReference type="GO" id="GO:0004144">
    <property type="term" value="F:diacylglycerol O-acyltransferase activity"/>
    <property type="evidence" value="ECO:0007669"/>
    <property type="project" value="UniProtKB-EC"/>
</dbReference>
<evidence type="ECO:0000256" key="8">
    <source>
        <dbReference type="ARBA" id="ARBA00023098"/>
    </source>
</evidence>
<dbReference type="Proteomes" id="UP000664781">
    <property type="component" value="Unassembled WGS sequence"/>
</dbReference>
<dbReference type="Pfam" id="PF03007">
    <property type="entry name" value="WS_DGAT_cat"/>
    <property type="match status" value="1"/>
</dbReference>
<dbReference type="GO" id="GO:0071731">
    <property type="term" value="P:response to nitric oxide"/>
    <property type="evidence" value="ECO:0007669"/>
    <property type="project" value="TreeGrafter"/>
</dbReference>
<protein>
    <recommendedName>
        <fullName evidence="4">diacylglycerol O-acyltransferase</fullName>
        <ecNumber evidence="4">2.3.1.20</ecNumber>
    </recommendedName>
</protein>
<evidence type="ECO:0000256" key="10">
    <source>
        <dbReference type="ARBA" id="ARBA00048109"/>
    </source>
</evidence>
<evidence type="ECO:0000256" key="11">
    <source>
        <dbReference type="SAM" id="MobiDB-lite"/>
    </source>
</evidence>
<sequence>MPVRPSEAVAAPQRPPTRGRPPARSRASRTKEPSGYPIGPSDRSFLRRTSTHRPTTGFFLDFDGPPPARMELAARVLERAQELPALNDLIRTADGSRWRAGAGVLDAAVHIHCRTGLNGPGHVDEAANDLLHHALPPEGRPQWDLWLLAGTEPEGFRLCFRIHHAIQDGVGAAHSALALLADSATRGPHPHQASRPTPSGMLRAGRDVARALRPERRWPELQAAPTGRSRWTYADVDASRLRDLADAHGASVNDVCLAALAMALRSWRHERTASTGAGTCPDLPTLVPMSTRQAHELHTPGNRTVAHRLLLPCSEERLRDAVAHVHRQTAVVRRDRRRDAARAALDRPLVPALADWTVRAMGNPRTTPLSTSSITFPAAFSCFGARLAAASMFYNVQENLPTYVSFTRTPTTVRCALMRDDALARTAPLPHLWRRTLDETAV</sequence>
<organism evidence="13 14">
    <name type="scientific">Streptomyces triculaminicus</name>
    <dbReference type="NCBI Taxonomy" id="2816232"/>
    <lineage>
        <taxon>Bacteria</taxon>
        <taxon>Bacillati</taxon>
        <taxon>Actinomycetota</taxon>
        <taxon>Actinomycetes</taxon>
        <taxon>Kitasatosporales</taxon>
        <taxon>Streptomycetaceae</taxon>
        <taxon>Streptomyces</taxon>
    </lineage>
</organism>
<evidence type="ECO:0000259" key="12">
    <source>
        <dbReference type="Pfam" id="PF03007"/>
    </source>
</evidence>
<dbReference type="GO" id="GO:0005886">
    <property type="term" value="C:plasma membrane"/>
    <property type="evidence" value="ECO:0007669"/>
    <property type="project" value="TreeGrafter"/>
</dbReference>
<comment type="pathway">
    <text evidence="1">Glycerolipid metabolism; triacylglycerol biosynthesis.</text>
</comment>
<dbReference type="GO" id="GO:0006071">
    <property type="term" value="P:glycerol metabolic process"/>
    <property type="evidence" value="ECO:0007669"/>
    <property type="project" value="UniProtKB-KW"/>
</dbReference>
<evidence type="ECO:0000256" key="2">
    <source>
        <dbReference type="ARBA" id="ARBA00005189"/>
    </source>
</evidence>
<keyword evidence="9" id="KW-0012">Acyltransferase</keyword>
<evidence type="ECO:0000256" key="9">
    <source>
        <dbReference type="ARBA" id="ARBA00023315"/>
    </source>
</evidence>
<evidence type="ECO:0000256" key="5">
    <source>
        <dbReference type="ARBA" id="ARBA00022516"/>
    </source>
</evidence>
<keyword evidence="14" id="KW-1185">Reference proteome</keyword>
<dbReference type="PANTHER" id="PTHR31650:SF1">
    <property type="entry name" value="WAX ESTER SYNTHASE_DIACYLGLYCEROL ACYLTRANSFERASE 4-RELATED"/>
    <property type="match status" value="1"/>
</dbReference>
<dbReference type="GO" id="GO:0019432">
    <property type="term" value="P:triglyceride biosynthetic process"/>
    <property type="evidence" value="ECO:0007669"/>
    <property type="project" value="TreeGrafter"/>
</dbReference>
<reference evidence="13" key="1">
    <citation type="submission" date="2021-03" db="EMBL/GenBank/DDBJ databases">
        <title>Streptomyces strains.</title>
        <authorList>
            <person name="Lund M.B."/>
            <person name="Toerring T."/>
        </authorList>
    </citation>
    <scope>NUCLEOTIDE SEQUENCE</scope>
    <source>
        <strain evidence="13">JCM 4242</strain>
    </source>
</reference>
<evidence type="ECO:0000256" key="4">
    <source>
        <dbReference type="ARBA" id="ARBA00013244"/>
    </source>
</evidence>
<comment type="similarity">
    <text evidence="3">Belongs to the long-chain O-acyltransferase family.</text>
</comment>
<dbReference type="SUPFAM" id="SSF52777">
    <property type="entry name" value="CoA-dependent acyltransferases"/>
    <property type="match status" value="2"/>
</dbReference>
<feature type="region of interest" description="Disordered" evidence="11">
    <location>
        <begin position="1"/>
        <end position="48"/>
    </location>
</feature>
<keyword evidence="6" id="KW-0808">Transferase</keyword>
<feature type="domain" description="O-acyltransferase WSD1-like N-terminal" evidence="12">
    <location>
        <begin position="71"/>
        <end position="197"/>
    </location>
</feature>
<dbReference type="AlphaFoldDB" id="A0A939JN92"/>
<dbReference type="InterPro" id="IPR004255">
    <property type="entry name" value="O-acyltransferase_WSD1_N"/>
</dbReference>
<evidence type="ECO:0000256" key="6">
    <source>
        <dbReference type="ARBA" id="ARBA00022679"/>
    </source>
</evidence>
<evidence type="ECO:0000256" key="3">
    <source>
        <dbReference type="ARBA" id="ARBA00009587"/>
    </source>
</evidence>
<dbReference type="RefSeq" id="WP_086573950.1">
    <property type="nucleotide sequence ID" value="NZ_JAFMOF010000001.1"/>
</dbReference>
<keyword evidence="7" id="KW-0319">Glycerol metabolism</keyword>
<proteinExistence type="inferred from homology"/>
<gene>
    <name evidence="13" type="ORF">J1792_00775</name>
</gene>
<dbReference type="EC" id="2.3.1.20" evidence="4"/>
<accession>A0A939JN92</accession>
<comment type="caution">
    <text evidence="13">The sequence shown here is derived from an EMBL/GenBank/DDBJ whole genome shotgun (WGS) entry which is preliminary data.</text>
</comment>
<name>A0A939JN92_9ACTN</name>
<dbReference type="GO" id="GO:0001666">
    <property type="term" value="P:response to hypoxia"/>
    <property type="evidence" value="ECO:0007669"/>
    <property type="project" value="TreeGrafter"/>
</dbReference>
<comment type="catalytic activity">
    <reaction evidence="10">
        <text>an acyl-CoA + a 1,2-diacyl-sn-glycerol = a triacyl-sn-glycerol + CoA</text>
        <dbReference type="Rhea" id="RHEA:10868"/>
        <dbReference type="ChEBI" id="CHEBI:17815"/>
        <dbReference type="ChEBI" id="CHEBI:57287"/>
        <dbReference type="ChEBI" id="CHEBI:58342"/>
        <dbReference type="ChEBI" id="CHEBI:64615"/>
        <dbReference type="EC" id="2.3.1.20"/>
    </reaction>
</comment>